<name>A0A0G3M3R8_CHRGL</name>
<keyword evidence="5" id="KW-1185">Reference proteome</keyword>
<evidence type="ECO:0000313" key="5">
    <source>
        <dbReference type="Proteomes" id="UP000501570"/>
    </source>
</evidence>
<protein>
    <submittedName>
        <fullName evidence="2">Uncharacterized protein</fullName>
    </submittedName>
</protein>
<keyword evidence="1" id="KW-0732">Signal</keyword>
<dbReference type="KEGG" id="cgn:OK18_02550"/>
<dbReference type="Proteomes" id="UP000035213">
    <property type="component" value="Chromosome"/>
</dbReference>
<feature type="signal peptide" evidence="1">
    <location>
        <begin position="1"/>
        <end position="21"/>
    </location>
</feature>
<evidence type="ECO:0000313" key="4">
    <source>
        <dbReference type="Proteomes" id="UP000035213"/>
    </source>
</evidence>
<dbReference type="Proteomes" id="UP000501570">
    <property type="component" value="Chromosome"/>
</dbReference>
<evidence type="ECO:0000313" key="2">
    <source>
        <dbReference type="EMBL" id="AKK71667.1"/>
    </source>
</evidence>
<sequence>MKNLKYIAVALIISSVGNTLSAQIKGNQAYSGSSIPVSSAFIDASVTNTVNNANLGKGFIFPRADLTQLVLANQGTLYNASNNPNRFDGMIVYNTTAGNTPATGSGVGNQAVTPGFYYFSNPGSPTSTTGGQWLPMGGNNSSAKVNILPTETVTNTLVNNAQVYAIKGTFTTTGNSTAVNIPAPAGMTSLYGITIYKAGTNVVYDRSLYSYTVATTAGNAITGSPSMSVVYPADTYDYVLEYLK</sequence>
<reference evidence="2 4" key="1">
    <citation type="submission" date="2014-11" db="EMBL/GenBank/DDBJ databases">
        <authorList>
            <person name="Park G.-S."/>
            <person name="Hong S.-J."/>
            <person name="Jung B.K."/>
            <person name="Khan A.R."/>
            <person name="Kwak Y."/>
            <person name="Shin J.-H."/>
        </authorList>
    </citation>
    <scope>NUCLEOTIDE SEQUENCE [LARGE SCALE GENOMIC DNA]</scope>
    <source>
        <strain evidence="2 4">DSM 27622</strain>
    </source>
</reference>
<dbReference type="PATRIC" id="fig|1324352.5.peg.556"/>
<dbReference type="EMBL" id="CP050995">
    <property type="protein sequence ID" value="QIY92603.1"/>
    <property type="molecule type" value="Genomic_DNA"/>
</dbReference>
<proteinExistence type="predicted"/>
<feature type="chain" id="PRO_5044542492" evidence="1">
    <location>
        <begin position="22"/>
        <end position="244"/>
    </location>
</feature>
<dbReference type="EMBL" id="CP009928">
    <property type="protein sequence ID" value="AKK71667.1"/>
    <property type="molecule type" value="Genomic_DNA"/>
</dbReference>
<gene>
    <name evidence="3" type="ORF">FOB44_18945</name>
    <name evidence="2" type="ORF">OK18_02550</name>
</gene>
<accession>A0A0G3M3R8</accession>
<dbReference type="AlphaFoldDB" id="A0A0G3M3R8"/>
<reference evidence="3 5" key="2">
    <citation type="submission" date="2019-09" db="EMBL/GenBank/DDBJ databases">
        <title>FDA dAtabase for Regulatory Grade micrObial Sequences (FDA-ARGOS): Supporting development and validation of Infectious Disease Dx tests.</title>
        <authorList>
            <person name="Sciortino C."/>
            <person name="Tallon L."/>
            <person name="Sadzewicz L."/>
            <person name="Vavikolanu K."/>
            <person name="Mehta A."/>
            <person name="Aluvathingal J."/>
            <person name="Nadendla S."/>
            <person name="Nandy P."/>
            <person name="Geyer C."/>
            <person name="Yan Y."/>
            <person name="Sichtig H."/>
        </authorList>
    </citation>
    <scope>NUCLEOTIDE SEQUENCE [LARGE SCALE GENOMIC DNA]</scope>
    <source>
        <strain evidence="3 5">FDAARGOS_636</strain>
    </source>
</reference>
<dbReference type="RefSeq" id="WP_050019970.1">
    <property type="nucleotide sequence ID" value="NZ_CP009928.1"/>
</dbReference>
<evidence type="ECO:0000256" key="1">
    <source>
        <dbReference type="SAM" id="SignalP"/>
    </source>
</evidence>
<evidence type="ECO:0000313" key="3">
    <source>
        <dbReference type="EMBL" id="QIY92603.1"/>
    </source>
</evidence>
<organism evidence="2 4">
    <name type="scientific">Chryseobacterium gallinarum</name>
    <dbReference type="NCBI Taxonomy" id="1324352"/>
    <lineage>
        <taxon>Bacteria</taxon>
        <taxon>Pseudomonadati</taxon>
        <taxon>Bacteroidota</taxon>
        <taxon>Flavobacteriia</taxon>
        <taxon>Flavobacteriales</taxon>
        <taxon>Weeksellaceae</taxon>
        <taxon>Chryseobacterium group</taxon>
        <taxon>Chryseobacterium</taxon>
    </lineage>
</organism>
<dbReference type="OrthoDB" id="1275288at2"/>